<dbReference type="RefSeq" id="XP_018752130.1">
    <property type="nucleotide sequence ID" value="XM_018905119.1"/>
</dbReference>
<dbReference type="EMBL" id="DS022249">
    <property type="protein sequence ID" value="EWG45939.1"/>
    <property type="molecule type" value="Genomic_DNA"/>
</dbReference>
<name>W7ME96_GIBM7</name>
<dbReference type="InterPro" id="IPR010730">
    <property type="entry name" value="HET"/>
</dbReference>
<accession>W7ME96</accession>
<reference evidence="2 3" key="1">
    <citation type="journal article" date="2010" name="Nature">
        <title>Comparative genomics reveals mobile pathogenicity chromosomes in Fusarium.</title>
        <authorList>
            <person name="Ma L.J."/>
            <person name="van der Does H.C."/>
            <person name="Borkovich K.A."/>
            <person name="Coleman J.J."/>
            <person name="Daboussi M.J."/>
            <person name="Di Pietro A."/>
            <person name="Dufresne M."/>
            <person name="Freitag M."/>
            <person name="Grabherr M."/>
            <person name="Henrissat B."/>
            <person name="Houterman P.M."/>
            <person name="Kang S."/>
            <person name="Shim W.B."/>
            <person name="Woloshuk C."/>
            <person name="Xie X."/>
            <person name="Xu J.R."/>
            <person name="Antoniw J."/>
            <person name="Baker S.E."/>
            <person name="Bluhm B.H."/>
            <person name="Breakspear A."/>
            <person name="Brown D.W."/>
            <person name="Butchko R.A."/>
            <person name="Chapman S."/>
            <person name="Coulson R."/>
            <person name="Coutinho P.M."/>
            <person name="Danchin E.G."/>
            <person name="Diener A."/>
            <person name="Gale L.R."/>
            <person name="Gardiner D.M."/>
            <person name="Goff S."/>
            <person name="Hammond-Kosack K.E."/>
            <person name="Hilburn K."/>
            <person name="Hua-Van A."/>
            <person name="Jonkers W."/>
            <person name="Kazan K."/>
            <person name="Kodira C.D."/>
            <person name="Koehrsen M."/>
            <person name="Kumar L."/>
            <person name="Lee Y.H."/>
            <person name="Li L."/>
            <person name="Manners J.M."/>
            <person name="Miranda-Saavedra D."/>
            <person name="Mukherjee M."/>
            <person name="Park G."/>
            <person name="Park J."/>
            <person name="Park S.Y."/>
            <person name="Proctor R.H."/>
            <person name="Regev A."/>
            <person name="Ruiz-Roldan M.C."/>
            <person name="Sain D."/>
            <person name="Sakthikumar S."/>
            <person name="Sykes S."/>
            <person name="Schwartz D.C."/>
            <person name="Turgeon B.G."/>
            <person name="Wapinski I."/>
            <person name="Yoder O."/>
            <person name="Young S."/>
            <person name="Zeng Q."/>
            <person name="Zhou S."/>
            <person name="Galagan J."/>
            <person name="Cuomo C.A."/>
            <person name="Kistler H.C."/>
            <person name="Rep M."/>
        </authorList>
    </citation>
    <scope>NUCLEOTIDE SEQUENCE [LARGE SCALE GENOMIC DNA]</scope>
    <source>
        <strain evidence="3">M3125 / FGSC 7600</strain>
    </source>
</reference>
<evidence type="ECO:0000313" key="3">
    <source>
        <dbReference type="Proteomes" id="UP000009096"/>
    </source>
</evidence>
<dbReference type="Pfam" id="PF06985">
    <property type="entry name" value="HET"/>
    <property type="match status" value="1"/>
</dbReference>
<sequence length="182" mass="20802">MASKSPSESLLLDPGLTPLYKPLAAREIRLLVLQPGVFRERLRCVLKTVSLDDELPCFEALSYCWNELRDTVIVDDHTISVPSDLAWFLRRLRRKATPRTVWADSICISQSDNQEKGHQVSMMREIYGRTAEAQVYICECPGSNRQQGEDETLDDEYRPTTGMATKETSISLRYLQNMVTSR</sequence>
<feature type="domain" description="Heterokaryon incompatibility" evidence="1">
    <location>
        <begin position="58"/>
        <end position="154"/>
    </location>
</feature>
<dbReference type="KEGG" id="fvr:FVEG_15893"/>
<dbReference type="PANTHER" id="PTHR24148">
    <property type="entry name" value="ANKYRIN REPEAT DOMAIN-CONTAINING PROTEIN 39 HOMOLOG-RELATED"/>
    <property type="match status" value="1"/>
</dbReference>
<dbReference type="AlphaFoldDB" id="W7ME96"/>
<keyword evidence="3" id="KW-1185">Reference proteome</keyword>
<gene>
    <name evidence="2" type="ORF">FVEG_15893</name>
</gene>
<dbReference type="PANTHER" id="PTHR24148:SF64">
    <property type="entry name" value="HETEROKARYON INCOMPATIBILITY DOMAIN-CONTAINING PROTEIN"/>
    <property type="match status" value="1"/>
</dbReference>
<proteinExistence type="predicted"/>
<dbReference type="InterPro" id="IPR052895">
    <property type="entry name" value="HetReg/Transcr_Mod"/>
</dbReference>
<dbReference type="Proteomes" id="UP000009096">
    <property type="component" value="Chromosome 7"/>
</dbReference>
<dbReference type="EMBL" id="CM000584">
    <property type="protein sequence ID" value="EWG45939.1"/>
    <property type="molecule type" value="Genomic_DNA"/>
</dbReference>
<dbReference type="STRING" id="334819.W7ME96"/>
<protein>
    <recommendedName>
        <fullName evidence="1">Heterokaryon incompatibility domain-containing protein</fullName>
    </recommendedName>
</protein>
<dbReference type="VEuPathDB" id="FungiDB:FVEG_15893"/>
<evidence type="ECO:0000313" key="2">
    <source>
        <dbReference type="EMBL" id="EWG45939.1"/>
    </source>
</evidence>
<evidence type="ECO:0000259" key="1">
    <source>
        <dbReference type="Pfam" id="PF06985"/>
    </source>
</evidence>
<organism evidence="2 3">
    <name type="scientific">Gibberella moniliformis (strain M3125 / FGSC 7600)</name>
    <name type="common">Maize ear and stalk rot fungus</name>
    <name type="synonym">Fusarium verticillioides</name>
    <dbReference type="NCBI Taxonomy" id="334819"/>
    <lineage>
        <taxon>Eukaryota</taxon>
        <taxon>Fungi</taxon>
        <taxon>Dikarya</taxon>
        <taxon>Ascomycota</taxon>
        <taxon>Pezizomycotina</taxon>
        <taxon>Sordariomycetes</taxon>
        <taxon>Hypocreomycetidae</taxon>
        <taxon>Hypocreales</taxon>
        <taxon>Nectriaceae</taxon>
        <taxon>Fusarium</taxon>
        <taxon>Fusarium fujikuroi species complex</taxon>
    </lineage>
</organism>
<dbReference type="GeneID" id="30072769"/>